<dbReference type="AlphaFoldDB" id="A0A5J4QI88"/>
<reference evidence="2 3" key="1">
    <citation type="submission" date="2019-03" db="EMBL/GenBank/DDBJ databases">
        <title>Single cell metagenomics reveals metabolic interactions within the superorganism composed of flagellate Streblomastix strix and complex community of Bacteroidetes bacteria on its surface.</title>
        <authorList>
            <person name="Treitli S.C."/>
            <person name="Kolisko M."/>
            <person name="Husnik F."/>
            <person name="Keeling P."/>
            <person name="Hampl V."/>
        </authorList>
    </citation>
    <scope>NUCLEOTIDE SEQUENCE [LARGE SCALE GENOMIC DNA]</scope>
    <source>
        <strain evidence="2">ST1C</strain>
    </source>
</reference>
<accession>A0A5J4QI88</accession>
<sequence>LFYYLHNQFLPFLDNKQEVERYIDGSYEFQGTKIGKVKLSILYKYDHEVRRQLKQDKLRKKQEQEEQERIKQQKDQQERERKAKRLTKLDDSDDNNNDNANIGNSTAKPKDNSDQPTKYPTTNKPASSQVRHVSPLPGAVQDRAISPSQYLQVGSNYPNQTTNQQNNQSNQPQRLHRDSVGITENLDYLLSPSKQWILNRSPSPSRQLTQIPNDEQEREQ</sequence>
<feature type="non-terminal residue" evidence="2">
    <location>
        <position position="1"/>
    </location>
</feature>
<evidence type="ECO:0000313" key="2">
    <source>
        <dbReference type="EMBL" id="KAA6320574.1"/>
    </source>
</evidence>
<feature type="compositionally biased region" description="Polar residues" evidence="1">
    <location>
        <begin position="114"/>
        <end position="131"/>
    </location>
</feature>
<feature type="compositionally biased region" description="Polar residues" evidence="1">
    <location>
        <begin position="196"/>
        <end position="213"/>
    </location>
</feature>
<proteinExistence type="predicted"/>
<feature type="non-terminal residue" evidence="2">
    <location>
        <position position="220"/>
    </location>
</feature>
<feature type="compositionally biased region" description="Low complexity" evidence="1">
    <location>
        <begin position="155"/>
        <end position="173"/>
    </location>
</feature>
<feature type="region of interest" description="Disordered" evidence="1">
    <location>
        <begin position="196"/>
        <end position="220"/>
    </location>
</feature>
<dbReference type="Proteomes" id="UP000324800">
    <property type="component" value="Unassembled WGS sequence"/>
</dbReference>
<evidence type="ECO:0000313" key="3">
    <source>
        <dbReference type="Proteomes" id="UP000324800"/>
    </source>
</evidence>
<feature type="region of interest" description="Disordered" evidence="1">
    <location>
        <begin position="152"/>
        <end position="180"/>
    </location>
</feature>
<feature type="region of interest" description="Disordered" evidence="1">
    <location>
        <begin position="63"/>
        <end position="132"/>
    </location>
</feature>
<protein>
    <submittedName>
        <fullName evidence="2">Uncharacterized protein</fullName>
    </submittedName>
</protein>
<feature type="compositionally biased region" description="Basic and acidic residues" evidence="1">
    <location>
        <begin position="63"/>
        <end position="81"/>
    </location>
</feature>
<comment type="caution">
    <text evidence="2">The sequence shown here is derived from an EMBL/GenBank/DDBJ whole genome shotgun (WGS) entry which is preliminary data.</text>
</comment>
<evidence type="ECO:0000256" key="1">
    <source>
        <dbReference type="SAM" id="MobiDB-lite"/>
    </source>
</evidence>
<organism evidence="2 3">
    <name type="scientific">Streblomastix strix</name>
    <dbReference type="NCBI Taxonomy" id="222440"/>
    <lineage>
        <taxon>Eukaryota</taxon>
        <taxon>Metamonada</taxon>
        <taxon>Preaxostyla</taxon>
        <taxon>Oxymonadida</taxon>
        <taxon>Streblomastigidae</taxon>
        <taxon>Streblomastix</taxon>
    </lineage>
</organism>
<dbReference type="EMBL" id="SNRW01045504">
    <property type="protein sequence ID" value="KAA6320574.1"/>
    <property type="molecule type" value="Genomic_DNA"/>
</dbReference>
<gene>
    <name evidence="2" type="ORF">EZS28_054667</name>
</gene>
<name>A0A5J4QI88_9EUKA</name>